<evidence type="ECO:0000313" key="2">
    <source>
        <dbReference type="Proteomes" id="UP000232149"/>
    </source>
</evidence>
<organism evidence="1 2">
    <name type="scientific">Leptospira adleri</name>
    <dbReference type="NCBI Taxonomy" id="2023186"/>
    <lineage>
        <taxon>Bacteria</taxon>
        <taxon>Pseudomonadati</taxon>
        <taxon>Spirochaetota</taxon>
        <taxon>Spirochaetia</taxon>
        <taxon>Leptospirales</taxon>
        <taxon>Leptospiraceae</taxon>
        <taxon>Leptospira</taxon>
    </lineage>
</organism>
<accession>A0ABX4NSM7</accession>
<name>A0ABX4NSM7_9LEPT</name>
<evidence type="ECO:0000313" key="1">
    <source>
        <dbReference type="EMBL" id="PJZ59662.1"/>
    </source>
</evidence>
<proteinExistence type="predicted"/>
<reference evidence="1 2" key="1">
    <citation type="submission" date="2017-07" db="EMBL/GenBank/DDBJ databases">
        <title>Leptospira spp. isolated from tropical soils.</title>
        <authorList>
            <person name="Thibeaux R."/>
            <person name="Iraola G."/>
            <person name="Ferres I."/>
            <person name="Bierque E."/>
            <person name="Girault D."/>
            <person name="Soupe-Gilbert M.-E."/>
            <person name="Picardeau M."/>
            <person name="Goarant C."/>
        </authorList>
    </citation>
    <scope>NUCLEOTIDE SEQUENCE [LARGE SCALE GENOMIC DNA]</scope>
    <source>
        <strain evidence="1 2">FH2-B-D1</strain>
    </source>
</reference>
<keyword evidence="2" id="KW-1185">Reference proteome</keyword>
<sequence>MQEKKFYWGIFFFLLSIRISAPAILSEEEKEEWNSESLLFQIVPPVQTAQIGNKTDRAHR</sequence>
<dbReference type="Proteomes" id="UP000232149">
    <property type="component" value="Unassembled WGS sequence"/>
</dbReference>
<protein>
    <submittedName>
        <fullName evidence="1">Uncharacterized protein</fullName>
    </submittedName>
</protein>
<dbReference type="EMBL" id="NPDU01000107">
    <property type="protein sequence ID" value="PJZ59662.1"/>
    <property type="molecule type" value="Genomic_DNA"/>
</dbReference>
<comment type="caution">
    <text evidence="1">The sequence shown here is derived from an EMBL/GenBank/DDBJ whole genome shotgun (WGS) entry which is preliminary data.</text>
</comment>
<gene>
    <name evidence="1" type="ORF">CH376_22625</name>
</gene>